<evidence type="ECO:0000259" key="2">
    <source>
        <dbReference type="Pfam" id="PF13581"/>
    </source>
</evidence>
<keyword evidence="3" id="KW-0808">Transferase</keyword>
<sequence length="145" mass="16430">MKKTFECEATIENLEKVMGFVEEALESQQCDMARLMQITLAVEEIYVNIAHYAYGKLDEGGRPIPDTGTGPMELDLEADKGQVYLTFKDKGFPYNPLEKEDPDTTLSAEEREIGGIGIFMVKKSMDEISYDYKDGKNILTMMKHI</sequence>
<dbReference type="InterPro" id="IPR036890">
    <property type="entry name" value="HATPase_C_sf"/>
</dbReference>
<proteinExistence type="predicted"/>
<dbReference type="Proteomes" id="UP000199428">
    <property type="component" value="Unassembled WGS sequence"/>
</dbReference>
<dbReference type="AlphaFoldDB" id="A0A1G5RVS1"/>
<dbReference type="RefSeq" id="WP_090161558.1">
    <property type="nucleotide sequence ID" value="NZ_FMWK01000003.1"/>
</dbReference>
<dbReference type="SUPFAM" id="SSF55874">
    <property type="entry name" value="ATPase domain of HSP90 chaperone/DNA topoisomerase II/histidine kinase"/>
    <property type="match status" value="1"/>
</dbReference>
<dbReference type="Gene3D" id="3.30.565.10">
    <property type="entry name" value="Histidine kinase-like ATPase, C-terminal domain"/>
    <property type="match status" value="1"/>
</dbReference>
<dbReference type="InterPro" id="IPR003594">
    <property type="entry name" value="HATPase_dom"/>
</dbReference>
<keyword evidence="1" id="KW-0723">Serine/threonine-protein kinase</keyword>
<name>A0A1G5RVS1_PSEXY</name>
<dbReference type="EMBL" id="FMWK01000003">
    <property type="protein sequence ID" value="SCZ77531.1"/>
    <property type="molecule type" value="Genomic_DNA"/>
</dbReference>
<evidence type="ECO:0000256" key="1">
    <source>
        <dbReference type="ARBA" id="ARBA00022527"/>
    </source>
</evidence>
<dbReference type="InterPro" id="IPR050267">
    <property type="entry name" value="Anti-sigma-factor_SerPK"/>
</dbReference>
<dbReference type="PANTHER" id="PTHR35526:SF6">
    <property type="entry name" value="SLR1861 PROTEIN"/>
    <property type="match status" value="1"/>
</dbReference>
<protein>
    <submittedName>
        <fullName evidence="3">Anti-sigma regulatory factor (Ser/Thr protein kinase)</fullName>
    </submittedName>
</protein>
<evidence type="ECO:0000313" key="4">
    <source>
        <dbReference type="Proteomes" id="UP000199428"/>
    </source>
</evidence>
<evidence type="ECO:0000313" key="3">
    <source>
        <dbReference type="EMBL" id="SCZ77531.1"/>
    </source>
</evidence>
<accession>A0A1G5RVS1</accession>
<reference evidence="3 4" key="1">
    <citation type="submission" date="2016-10" db="EMBL/GenBank/DDBJ databases">
        <authorList>
            <person name="de Groot N.N."/>
        </authorList>
    </citation>
    <scope>NUCLEOTIDE SEQUENCE [LARGE SCALE GENOMIC DNA]</scope>
    <source>
        <strain evidence="3 4">DSM 10317</strain>
    </source>
</reference>
<dbReference type="GO" id="GO:0004674">
    <property type="term" value="F:protein serine/threonine kinase activity"/>
    <property type="evidence" value="ECO:0007669"/>
    <property type="project" value="UniProtKB-KW"/>
</dbReference>
<gene>
    <name evidence="3" type="ORF">SAMN02910350_00845</name>
</gene>
<dbReference type="PANTHER" id="PTHR35526">
    <property type="entry name" value="ANTI-SIGMA-F FACTOR RSBW-RELATED"/>
    <property type="match status" value="1"/>
</dbReference>
<dbReference type="Pfam" id="PF13581">
    <property type="entry name" value="HATPase_c_2"/>
    <property type="match status" value="1"/>
</dbReference>
<organism evidence="3 4">
    <name type="scientific">Pseudobutyrivibrio xylanivorans</name>
    <dbReference type="NCBI Taxonomy" id="185007"/>
    <lineage>
        <taxon>Bacteria</taxon>
        <taxon>Bacillati</taxon>
        <taxon>Bacillota</taxon>
        <taxon>Clostridia</taxon>
        <taxon>Lachnospirales</taxon>
        <taxon>Lachnospiraceae</taxon>
        <taxon>Pseudobutyrivibrio</taxon>
    </lineage>
</organism>
<dbReference type="CDD" id="cd16936">
    <property type="entry name" value="HATPase_RsbW-like"/>
    <property type="match status" value="1"/>
</dbReference>
<feature type="domain" description="Histidine kinase/HSP90-like ATPase" evidence="2">
    <location>
        <begin position="8"/>
        <end position="143"/>
    </location>
</feature>
<keyword evidence="3" id="KW-0418">Kinase</keyword>